<dbReference type="AlphaFoldDB" id="A0A0V1KMH1"/>
<dbReference type="Proteomes" id="UP000054721">
    <property type="component" value="Unassembled WGS sequence"/>
</dbReference>
<comment type="caution">
    <text evidence="1">The sequence shown here is derived from an EMBL/GenBank/DDBJ whole genome shotgun (WGS) entry which is preliminary data.</text>
</comment>
<proteinExistence type="predicted"/>
<organism evidence="1 2">
    <name type="scientific">Trichinella nativa</name>
    <dbReference type="NCBI Taxonomy" id="6335"/>
    <lineage>
        <taxon>Eukaryota</taxon>
        <taxon>Metazoa</taxon>
        <taxon>Ecdysozoa</taxon>
        <taxon>Nematoda</taxon>
        <taxon>Enoplea</taxon>
        <taxon>Dorylaimia</taxon>
        <taxon>Trichinellida</taxon>
        <taxon>Trichinellidae</taxon>
        <taxon>Trichinella</taxon>
    </lineage>
</organism>
<reference evidence="1 2" key="1">
    <citation type="submission" date="2015-05" db="EMBL/GenBank/DDBJ databases">
        <title>Evolution of Trichinella species and genotypes.</title>
        <authorList>
            <person name="Korhonen P.K."/>
            <person name="Edoardo P."/>
            <person name="Giuseppe L.R."/>
            <person name="Gasser R.B."/>
        </authorList>
    </citation>
    <scope>NUCLEOTIDE SEQUENCE [LARGE SCALE GENOMIC DNA]</scope>
    <source>
        <strain evidence="1">ISS10</strain>
    </source>
</reference>
<accession>A0A0V1KMH1</accession>
<name>A0A0V1KMH1_9BILA</name>
<sequence>MAVISRGRKVLVRSIKRRGKGQYEAYLYAEWSTGKRLSSEVSRVEADKLDCVQATGLQVIYDEYPRVKQIEGVTLSYLSVCKMEYGKASKQ</sequence>
<dbReference type="EMBL" id="JYDW01000386">
    <property type="protein sequence ID" value="KRZ48585.1"/>
    <property type="molecule type" value="Genomic_DNA"/>
</dbReference>
<keyword evidence="2" id="KW-1185">Reference proteome</keyword>
<protein>
    <submittedName>
        <fullName evidence="1">Uncharacterized protein</fullName>
    </submittedName>
</protein>
<gene>
    <name evidence="1" type="ORF">T02_6443</name>
</gene>
<evidence type="ECO:0000313" key="1">
    <source>
        <dbReference type="EMBL" id="KRZ48585.1"/>
    </source>
</evidence>
<evidence type="ECO:0000313" key="2">
    <source>
        <dbReference type="Proteomes" id="UP000054721"/>
    </source>
</evidence>